<dbReference type="InterPro" id="IPR006162">
    <property type="entry name" value="Ppantetheine_attach_site"/>
</dbReference>
<dbReference type="Gene3D" id="3.40.50.12780">
    <property type="entry name" value="N-terminal domain of ligase-like"/>
    <property type="match status" value="1"/>
</dbReference>
<dbReference type="Proteomes" id="UP001519291">
    <property type="component" value="Unassembled WGS sequence"/>
</dbReference>
<dbReference type="CDD" id="cd19540">
    <property type="entry name" value="LCL_NRPS-like"/>
    <property type="match status" value="1"/>
</dbReference>
<dbReference type="PROSITE" id="PS00012">
    <property type="entry name" value="PHOSPHOPANTETHEINE"/>
    <property type="match status" value="2"/>
</dbReference>
<sequence>MRTDPEPVPGTPAGLPLSTAQHGVWLGQKLTPGSARYHVAAGFEVSGDLDEGLFETAFRIAVDEAEPLRARFTAPDGEQPCQRLGPLPGWGVTFVDLRHEAVPLAAAVEWMRADVARPFDLAVGPLFRTAFIRLSPARVCWYLVCHHLVMDGLGGALFARRLGEVYAALEKGGTPEPGPRVSPGALLAEDTAYRCSPAFAADRDFWLDRMAGRPTPTGRGAAAPAPGSANGVAARGAARLPAAGFAALRPLARRLGVQWPVVATAAAALLAHARSDTGGDDVVLGLPVAGRTGAATRAVAGMMSNVVPLRVPVRPDRTAAELVRAVGAEVTAALAHQHYRQEDLYRDLKLAGTGQGLYRLAANVMPFSFGRRFAGRPMAMHHIAVGPVEELSVTVHPEAQRSGLRVDLYADPARYGTCEAAAEARRYVRLLGRLITEPDRPVGHFDLLSAAERRRTVPRVTAPLPEPATTLPALVERWAARTPRAPAVSCGDDALDYGELNARANRLARALIRRGAGPGRTVAVVLPRSVDLVTAILAVTKTGAAYLPVDPRWPADRVETILADAAPAYVLTPDTLAGLPEEESSADPTDTDRRGPLTPAHTAYIIYTSGSTGRPKGVVVPHRNLVSLLDGTASAFGFHSGDVWTMFHSCAFDFSVWEMWGALAHGGRLVVVPHEVTRSPREFLDLLVRERVTVLNQTPSAFHALDHADAQEPERGRGLALRWVIFGGEALRPARLRSWFRRHGDTSPSLVNMYGITETTVHATRLDLRAGHREEAGSPVGTPLPATRLYVLDSRLRPVPPGVAGELYVGGPGVAGEYLGRPDLTAQRFVADPFGPPGSRLYRSGDLARWRNDGGLDYLGRADDQLKVRGFRIEPAEIEAALLTAPGVGQAAVTATAADDRGGDTGEPRLVAYVVPARGTGPETATTPGGRPVTASGPGGEAVHGTPDDEDRRIARLRDHLRARLPEHLVPALFVLLETLPLTPNGKLDRRALPVPAPRTPARSRPPRTPRERRLAALYAELLGHATVGAHDGFFDLGGDSLRATRLVGLVRAAFHTDLDVRDVFAHPTVAALADRIGRAPELPAAHPAPTGARPEHIPLSFAQRRLWFLHALTGPDSAYNVPLVLRLDGQADQEALRAALADLTERHETLRTVVRETAGRPFQRILPPADARPRLTVTTVAPAKLADALAASARYAFRLDDEPPLRAELFTVGPDEQVLLLLLHHIACDHASLDPLAADLGTAYTARLRGTPPDWSPLPAQYADFTLWQRGTLGTDDRPTDVAERLLTHWTTALDGLPERIQLPTDRTAPAEDAGATVTFRIPAGAHGRLAGLARAERASPFMVVHAGLAALLTRLGAGTDVPVGTAVSDRPDARLDDIVGFFVNTLVLRTDTSGEVTFRELLARVREADLAAFAHQDLPFDLVVEALAPERAASGQALFQVMLVVTPAPPHRIDLAGLSATTGTVATGAAKFDLTFSLHEHRGPDGTCLGLDGVLEYRTGLFGRATAEAIGARFTRLLEQVTADPDAPVHRVDLLTSEERRRLLTASSPEAPPPGAHGTLPGRFAEQVRRTPHAPAVRTAGDLLTYAALDARSDRLAARLAACGVTAETPVAVLMDRGADFVVTVLAILKCGGAYVPLDTRAPHARQATVVAEAAAPVLVIGAGASPDARASFTGPRVVDVRDTAPAAPALIRPLPADDPARLAYVTYTSGSTGVPKGVAVTHGDILALALDGCWRSEGPQRVLMHSPYSFDASTMELWVPLLTGGEIVVAPPGDIDLATLETAVTGTGVTTLWLTAGLFQLVAEEKPGALREVDTVWTGGDVVSPRAVRAVRRHCPATRVVNGYGPSEATTFATCHPVTDADTADTRDPAAPDGPVAVPIGRPLDGGRAYVLDAHLQPVPPGVTGELYLAGTGIARGYLHRPGPTAERFLADPFGPPGARMYRTGDLARWLPDGVLTFVGRVDGQVKLRGFRVETDEVASALTGHGGVGQTAVVVREDRPGERRLVAYLVPETGATVSERAVREHAAAVLPDYMLPGAYVVLDRLPLTGNHKIDRAALPAPPRAVPRSGAPRTARERLLCGIVAELLGERSVGVDDGFFALGGDSITAIQLVSRAHDAGLRISVRDVFRHPTVARLAEVAGTDHRPAPTVDGEAVGPLPLTPIMHWWREQPGANRASFSQCVTVRTPPGLTRDHLVASVQALLDHHAALRLRLRCDGPSPKWAPETLPAGACRAEDHVRRVDAGDSPGRLPGLLSDAVAAARGRLDPAAGVMLEAVFLDAGPDRPGRLVLVVHHLAVDGVSWRVLLPDLAAAHRAVAAGRTPALPGAGTSFRGWARSLAEQGRSGARQAESPYWRDVLSAGDPLVDDADAVAGGTTGRLSLSMPPERTRPLLTEVAAAFRCGAEPVLLTGLALALEEWRRRRGRPPGPGGLLVELESHGRPDTPETDVSRTVGWFTSIFPVRLENTGCTWTDVWTAGPALGRALKRVKEQLRAVPDRGIGYGVLRHLDPRTAPEPHARRAPQVGFNYLGRITAQPGTDWGITTEFAGLTGPEPAGADGTTGGAHLLGLDALTIDGPAGPRLHAAWSWADRAFTEEEVRELAELWFTVLDALVVHARTPGAGGHSPSDLPLVPLAQPEIDHLEAAYPGLAEVLPLTALQQGLLFHSLYAPDSPDVYQAQLVLHLRGDVDAGALRAAGAALLERHPNLGAAFVHQNLPHPVQVVPGGAALTWRDVDLTPVAAGRRDRVFDRLAHADLHRRFDLDRPPLLRFTLYTLGAGAHRLVLTHHHLVLDGWSVSLLVRELFTLYAHGGDPAALPPVTPYREHLAALAARDHDAARAAWRDALAGAAAPPRLTAAVISGGARPTRHLETVLTAGLTRSLREVSADGLTLNTLVQGAWALLLARTGGTRDVVFGTTVSGRQPDLAGMEAMIGLFINTLPVRLTIDPAEPVRDLLLRFQDEQARLLPHHHLGLGEIQRLAGRRELFDTHLVFENYPLDRTALEKAAPGLRLVRSEGRDATHYPLTLAAFVDGTRLTLRLGYRPDAVDRTRAERIAAELERLLEAFASAPGRPVAELLGHTSDIR</sequence>
<gene>
    <name evidence="8" type="ORF">JO379_005459</name>
</gene>
<evidence type="ECO:0000256" key="1">
    <source>
        <dbReference type="ARBA" id="ARBA00001957"/>
    </source>
</evidence>
<evidence type="ECO:0000313" key="9">
    <source>
        <dbReference type="Proteomes" id="UP001519291"/>
    </source>
</evidence>
<dbReference type="EMBL" id="JAGIOH010000001">
    <property type="protein sequence ID" value="MBP2405990.1"/>
    <property type="molecule type" value="Genomic_DNA"/>
</dbReference>
<dbReference type="NCBIfam" id="TIGR01733">
    <property type="entry name" value="AA-adenyl-dom"/>
    <property type="match status" value="2"/>
</dbReference>
<dbReference type="Pfam" id="PF00501">
    <property type="entry name" value="AMP-binding"/>
    <property type="match status" value="2"/>
</dbReference>
<dbReference type="Pfam" id="PF13193">
    <property type="entry name" value="AMP-binding_C"/>
    <property type="match status" value="2"/>
</dbReference>
<accession>A0ABS4YBE8</accession>
<dbReference type="Pfam" id="PF00550">
    <property type="entry name" value="PP-binding"/>
    <property type="match status" value="2"/>
</dbReference>
<keyword evidence="3" id="KW-0597">Phosphoprotein</keyword>
<feature type="region of interest" description="Disordered" evidence="6">
    <location>
        <begin position="986"/>
        <end position="1010"/>
    </location>
</feature>
<dbReference type="SUPFAM" id="SSF56801">
    <property type="entry name" value="Acetyl-CoA synthetase-like"/>
    <property type="match status" value="2"/>
</dbReference>
<feature type="region of interest" description="Disordered" evidence="6">
    <location>
        <begin position="919"/>
        <end position="950"/>
    </location>
</feature>
<evidence type="ECO:0000256" key="4">
    <source>
        <dbReference type="ARBA" id="ARBA00022737"/>
    </source>
</evidence>
<dbReference type="CDD" id="cd17643">
    <property type="entry name" value="A_NRPS_Cytc1-like"/>
    <property type="match status" value="1"/>
</dbReference>
<protein>
    <submittedName>
        <fullName evidence="8">Pristinamycin I synthase-2</fullName>
    </submittedName>
</protein>
<evidence type="ECO:0000313" key="8">
    <source>
        <dbReference type="EMBL" id="MBP2405990.1"/>
    </source>
</evidence>
<keyword evidence="2" id="KW-0596">Phosphopantetheine</keyword>
<keyword evidence="5" id="KW-0045">Antibiotic biosynthesis</keyword>
<feature type="region of interest" description="Disordered" evidence="6">
    <location>
        <begin position="577"/>
        <end position="597"/>
    </location>
</feature>
<dbReference type="Pfam" id="PF00668">
    <property type="entry name" value="Condensation"/>
    <property type="match status" value="4"/>
</dbReference>
<comment type="caution">
    <text evidence="8">The sequence shown here is derived from an EMBL/GenBank/DDBJ whole genome shotgun (WGS) entry which is preliminary data.</text>
</comment>
<dbReference type="InterPro" id="IPR009081">
    <property type="entry name" value="PP-bd_ACP"/>
</dbReference>
<dbReference type="Gene3D" id="2.30.38.10">
    <property type="entry name" value="Luciferase, Domain 3"/>
    <property type="match status" value="1"/>
</dbReference>
<evidence type="ECO:0000256" key="3">
    <source>
        <dbReference type="ARBA" id="ARBA00022553"/>
    </source>
</evidence>
<dbReference type="Gene3D" id="3.30.559.30">
    <property type="entry name" value="Nonribosomal peptide synthetase, condensation domain"/>
    <property type="match status" value="4"/>
</dbReference>
<dbReference type="RefSeq" id="WP_209517426.1">
    <property type="nucleotide sequence ID" value="NZ_JAGIOH010000001.1"/>
</dbReference>
<feature type="domain" description="Carrier" evidence="7">
    <location>
        <begin position="1006"/>
        <end position="1081"/>
    </location>
</feature>
<dbReference type="InterPro" id="IPR023213">
    <property type="entry name" value="CAT-like_dom_sf"/>
</dbReference>
<dbReference type="PANTHER" id="PTHR45527">
    <property type="entry name" value="NONRIBOSOMAL PEPTIDE SYNTHETASE"/>
    <property type="match status" value="1"/>
</dbReference>
<proteinExistence type="predicted"/>
<keyword evidence="9" id="KW-1185">Reference proteome</keyword>
<feature type="compositionally biased region" description="Low complexity" evidence="6">
    <location>
        <begin position="919"/>
        <end position="932"/>
    </location>
</feature>
<dbReference type="InterPro" id="IPR042099">
    <property type="entry name" value="ANL_N_sf"/>
</dbReference>
<dbReference type="InterPro" id="IPR000873">
    <property type="entry name" value="AMP-dep_synth/lig_dom"/>
</dbReference>
<dbReference type="InterPro" id="IPR010060">
    <property type="entry name" value="NRPS_synth"/>
</dbReference>
<dbReference type="InterPro" id="IPR020845">
    <property type="entry name" value="AMP-binding_CS"/>
</dbReference>
<dbReference type="Gene3D" id="3.30.559.10">
    <property type="entry name" value="Chloramphenicol acetyltransferase-like domain"/>
    <property type="match status" value="4"/>
</dbReference>
<name>A0ABS4YBE8_9ACTN</name>
<dbReference type="CDD" id="cd12117">
    <property type="entry name" value="A_NRPS_Srf_like"/>
    <property type="match status" value="1"/>
</dbReference>
<dbReference type="Gene3D" id="3.40.50.980">
    <property type="match status" value="2"/>
</dbReference>
<dbReference type="SUPFAM" id="SSF52777">
    <property type="entry name" value="CoA-dependent acyltransferases"/>
    <property type="match status" value="8"/>
</dbReference>
<evidence type="ECO:0000256" key="5">
    <source>
        <dbReference type="ARBA" id="ARBA00023194"/>
    </source>
</evidence>
<dbReference type="InterPro" id="IPR036736">
    <property type="entry name" value="ACP-like_sf"/>
</dbReference>
<dbReference type="PANTHER" id="PTHR45527:SF14">
    <property type="entry name" value="PLIPASTATIN SYNTHASE SUBUNIT B"/>
    <property type="match status" value="1"/>
</dbReference>
<organism evidence="8 9">
    <name type="scientific">Streptomyces syringium</name>
    <dbReference type="NCBI Taxonomy" id="76729"/>
    <lineage>
        <taxon>Bacteria</taxon>
        <taxon>Bacillati</taxon>
        <taxon>Actinomycetota</taxon>
        <taxon>Actinomycetes</taxon>
        <taxon>Kitasatosporales</taxon>
        <taxon>Streptomycetaceae</taxon>
        <taxon>Streptomyces</taxon>
    </lineage>
</organism>
<dbReference type="SMART" id="SM00823">
    <property type="entry name" value="PKS_PP"/>
    <property type="match status" value="2"/>
</dbReference>
<reference evidence="8 9" key="1">
    <citation type="submission" date="2021-03" db="EMBL/GenBank/DDBJ databases">
        <title>Sequencing the genomes of 1000 actinobacteria strains.</title>
        <authorList>
            <person name="Klenk H.-P."/>
        </authorList>
    </citation>
    <scope>NUCLEOTIDE SEQUENCE [LARGE SCALE GENOMIC DNA]</scope>
    <source>
        <strain evidence="8 9">DSM 41480</strain>
    </source>
</reference>
<dbReference type="SUPFAM" id="SSF47336">
    <property type="entry name" value="ACP-like"/>
    <property type="match status" value="2"/>
</dbReference>
<dbReference type="InterPro" id="IPR020806">
    <property type="entry name" value="PKS_PP-bd"/>
</dbReference>
<dbReference type="PROSITE" id="PS50075">
    <property type="entry name" value="CARRIER"/>
    <property type="match status" value="2"/>
</dbReference>
<evidence type="ECO:0000259" key="7">
    <source>
        <dbReference type="PROSITE" id="PS50075"/>
    </source>
</evidence>
<dbReference type="InterPro" id="IPR045851">
    <property type="entry name" value="AMP-bd_C_sf"/>
</dbReference>
<evidence type="ECO:0000256" key="6">
    <source>
        <dbReference type="SAM" id="MobiDB-lite"/>
    </source>
</evidence>
<dbReference type="InterPro" id="IPR010071">
    <property type="entry name" value="AA_adenyl_dom"/>
</dbReference>
<dbReference type="InterPro" id="IPR001242">
    <property type="entry name" value="Condensation_dom"/>
</dbReference>
<evidence type="ECO:0000256" key="2">
    <source>
        <dbReference type="ARBA" id="ARBA00022450"/>
    </source>
</evidence>
<dbReference type="Gene3D" id="3.30.300.30">
    <property type="match status" value="2"/>
</dbReference>
<dbReference type="NCBIfam" id="TIGR01720">
    <property type="entry name" value="NRPS-para261"/>
    <property type="match status" value="1"/>
</dbReference>
<feature type="domain" description="Carrier" evidence="7">
    <location>
        <begin position="2073"/>
        <end position="2147"/>
    </location>
</feature>
<dbReference type="PROSITE" id="PS00455">
    <property type="entry name" value="AMP_BINDING"/>
    <property type="match status" value="2"/>
</dbReference>
<dbReference type="InterPro" id="IPR025110">
    <property type="entry name" value="AMP-bd_C"/>
</dbReference>
<dbReference type="GeneID" id="91572312"/>
<comment type="cofactor">
    <cofactor evidence="1">
        <name>pantetheine 4'-phosphate</name>
        <dbReference type="ChEBI" id="CHEBI:47942"/>
    </cofactor>
</comment>
<dbReference type="Gene3D" id="1.10.1200.10">
    <property type="entry name" value="ACP-like"/>
    <property type="match status" value="2"/>
</dbReference>
<keyword evidence="4" id="KW-0677">Repeat</keyword>